<dbReference type="AlphaFoldDB" id="A0A9X6NJU9"/>
<feature type="region of interest" description="Disordered" evidence="1">
    <location>
        <begin position="77"/>
        <end position="97"/>
    </location>
</feature>
<name>A0A9X6NJU9_HYPEX</name>
<dbReference type="EMBL" id="MTYJ01000426">
    <property type="protein sequence ID" value="OWA54584.1"/>
    <property type="molecule type" value="Genomic_DNA"/>
</dbReference>
<evidence type="ECO:0000256" key="1">
    <source>
        <dbReference type="SAM" id="MobiDB-lite"/>
    </source>
</evidence>
<proteinExistence type="predicted"/>
<accession>A0A9X6NJU9</accession>
<comment type="caution">
    <text evidence="2">The sequence shown here is derived from an EMBL/GenBank/DDBJ whole genome shotgun (WGS) entry which is preliminary data.</text>
</comment>
<dbReference type="Proteomes" id="UP000192578">
    <property type="component" value="Unassembled WGS sequence"/>
</dbReference>
<keyword evidence="3" id="KW-1185">Reference proteome</keyword>
<organism evidence="2 3">
    <name type="scientific">Hypsibius exemplaris</name>
    <name type="common">Freshwater tardigrade</name>
    <dbReference type="NCBI Taxonomy" id="2072580"/>
    <lineage>
        <taxon>Eukaryota</taxon>
        <taxon>Metazoa</taxon>
        <taxon>Ecdysozoa</taxon>
        <taxon>Tardigrada</taxon>
        <taxon>Eutardigrada</taxon>
        <taxon>Parachela</taxon>
        <taxon>Hypsibioidea</taxon>
        <taxon>Hypsibiidae</taxon>
        <taxon>Hypsibius</taxon>
    </lineage>
</organism>
<protein>
    <submittedName>
        <fullName evidence="2">Uncharacterized protein</fullName>
    </submittedName>
</protein>
<gene>
    <name evidence="2" type="ORF">BV898_18984</name>
</gene>
<evidence type="ECO:0000313" key="2">
    <source>
        <dbReference type="EMBL" id="OWA54584.1"/>
    </source>
</evidence>
<reference evidence="3" key="1">
    <citation type="submission" date="2017-01" db="EMBL/GenBank/DDBJ databases">
        <title>Comparative genomics of anhydrobiosis in the tardigrade Hypsibius dujardini.</title>
        <authorList>
            <person name="Yoshida Y."/>
            <person name="Koutsovoulos G."/>
            <person name="Laetsch D."/>
            <person name="Stevens L."/>
            <person name="Kumar S."/>
            <person name="Horikawa D."/>
            <person name="Ishino K."/>
            <person name="Komine S."/>
            <person name="Tomita M."/>
            <person name="Blaxter M."/>
            <person name="Arakawa K."/>
        </authorList>
    </citation>
    <scope>NUCLEOTIDE SEQUENCE [LARGE SCALE GENOMIC DNA]</scope>
    <source>
        <strain evidence="3">Z151</strain>
    </source>
</reference>
<sequence>MRPFPAKRNGLSAQAEGGTAIPRSRFCSPLGSFCCDAARGRRGPGLYQRSASRPRRIRFAVDVPREAPSAQRHVKYLANRQAHQHSTPAQHDQHSTP</sequence>
<evidence type="ECO:0000313" key="3">
    <source>
        <dbReference type="Proteomes" id="UP000192578"/>
    </source>
</evidence>